<keyword evidence="2" id="KW-1185">Reference proteome</keyword>
<gene>
    <name evidence="1" type="ORF">AVEN_137334_1</name>
</gene>
<evidence type="ECO:0000313" key="1">
    <source>
        <dbReference type="EMBL" id="GBM40833.1"/>
    </source>
</evidence>
<proteinExistence type="predicted"/>
<dbReference type="AlphaFoldDB" id="A0A4Y2FIC8"/>
<comment type="caution">
    <text evidence="1">The sequence shown here is derived from an EMBL/GenBank/DDBJ whole genome shotgun (WGS) entry which is preliminary data.</text>
</comment>
<evidence type="ECO:0000313" key="2">
    <source>
        <dbReference type="Proteomes" id="UP000499080"/>
    </source>
</evidence>
<name>A0A4Y2FIC8_ARAVE</name>
<protein>
    <submittedName>
        <fullName evidence="1">Uncharacterized protein</fullName>
    </submittedName>
</protein>
<dbReference type="EMBL" id="BGPR01000944">
    <property type="protein sequence ID" value="GBM40833.1"/>
    <property type="molecule type" value="Genomic_DNA"/>
</dbReference>
<accession>A0A4Y2FIC8</accession>
<organism evidence="1 2">
    <name type="scientific">Araneus ventricosus</name>
    <name type="common">Orbweaver spider</name>
    <name type="synonym">Epeira ventricosa</name>
    <dbReference type="NCBI Taxonomy" id="182803"/>
    <lineage>
        <taxon>Eukaryota</taxon>
        <taxon>Metazoa</taxon>
        <taxon>Ecdysozoa</taxon>
        <taxon>Arthropoda</taxon>
        <taxon>Chelicerata</taxon>
        <taxon>Arachnida</taxon>
        <taxon>Araneae</taxon>
        <taxon>Araneomorphae</taxon>
        <taxon>Entelegynae</taxon>
        <taxon>Araneoidea</taxon>
        <taxon>Araneidae</taxon>
        <taxon>Araneus</taxon>
    </lineage>
</organism>
<sequence>MGIKDTRWRFVRMRNLGAGHKDKALHTVLFFFSSPNYLHAPLVGSRRASGLCCCCCYQDAWDNEESAPAGSLAGIGNFSPDQNSW</sequence>
<reference evidence="1 2" key="1">
    <citation type="journal article" date="2019" name="Sci. Rep.">
        <title>Orb-weaving spider Araneus ventricosus genome elucidates the spidroin gene catalogue.</title>
        <authorList>
            <person name="Kono N."/>
            <person name="Nakamura H."/>
            <person name="Ohtoshi R."/>
            <person name="Moran D.A.P."/>
            <person name="Shinohara A."/>
            <person name="Yoshida Y."/>
            <person name="Fujiwara M."/>
            <person name="Mori M."/>
            <person name="Tomita M."/>
            <person name="Arakawa K."/>
        </authorList>
    </citation>
    <scope>NUCLEOTIDE SEQUENCE [LARGE SCALE GENOMIC DNA]</scope>
</reference>
<dbReference type="Proteomes" id="UP000499080">
    <property type="component" value="Unassembled WGS sequence"/>
</dbReference>